<dbReference type="EMBL" id="WRXP01001647">
    <property type="protein sequence ID" value="KAF1002149.1"/>
    <property type="molecule type" value="Genomic_DNA"/>
</dbReference>
<dbReference type="Proteomes" id="UP000593563">
    <property type="component" value="Unassembled WGS sequence"/>
</dbReference>
<accession>A0A6L5B8W9</accession>
<protein>
    <recommendedName>
        <fullName evidence="5">Protein SHORTAGE IN CHIASMATA 1</fullName>
    </recommendedName>
</protein>
<feature type="compositionally biased region" description="Polar residues" evidence="1">
    <location>
        <begin position="1607"/>
        <end position="1618"/>
    </location>
</feature>
<reference evidence="3" key="1">
    <citation type="submission" date="2020-01" db="EMBL/GenBank/DDBJ databases">
        <title>The Celery Genome Sequence Reveals Sequential Paleo-tetraploidization, Resistance Gene Elimination, Karyotype Evolution, and Functional Innovation in Apiales.</title>
        <authorList>
            <person name="Song X."/>
        </authorList>
    </citation>
    <scope>NUCLEOTIDE SEQUENCE</scope>
    <source>
        <tissue evidence="3">Leaf</tissue>
    </source>
</reference>
<comment type="caution">
    <text evidence="3">The sequence shown here is derived from an EMBL/GenBank/DDBJ whole genome shotgun (WGS) entry which is preliminary data.</text>
</comment>
<keyword evidence="4" id="KW-1185">Reference proteome</keyword>
<dbReference type="InterPro" id="IPR038824">
    <property type="entry name" value="SHOC1-like"/>
</dbReference>
<dbReference type="PANTHER" id="PTHR35764:SF1">
    <property type="entry name" value="PROTEIN SHORTAGE IN CHIASMATA 1"/>
    <property type="match status" value="1"/>
</dbReference>
<keyword evidence="2" id="KW-1133">Transmembrane helix</keyword>
<evidence type="ECO:0000256" key="2">
    <source>
        <dbReference type="SAM" id="Phobius"/>
    </source>
</evidence>
<evidence type="ECO:0000256" key="1">
    <source>
        <dbReference type="SAM" id="MobiDB-lite"/>
    </source>
</evidence>
<keyword evidence="2" id="KW-0812">Transmembrane</keyword>
<sequence length="1664" mass="187784">MRTRFLGLDFFNSSAPIETLDDFLRFPVPEIAAPPPSFSILGDKNIFDCIETNDVYILSLSSQLQSVQIDTALSKFYDDVLPDRVELHQCCFSRDCSDEFPFNLIIMFALLLLMFINYILHNYLQDESGIPLHGKGDNIFEILMFEMPELDLSLGNVCTAQEKELKIFSEVSDFETSEDLLMPMLKMQDLCKIQESLFAVENISVEYPTDQSNFLSEDSSPFKVQHHPCYAGFPLFEVDVSSLGIFSSMSVDKENKLFESIEPQIWWENNETLFDGKELVQFMELDILDYFLCKSLSNQRLETDNVCSNFVKEINLFSVIEHEVVVEKAEIYEGRPENTYVCSMTPILYEELQFFDLLSFQFSEFFSGIEALNEVETCQQMFCETLKVKNFNDLIVSHELTLFDDSFISLPVPMLSYSRENSSVQEYLEEILAELNPLPSLTSDAIYLDCHLIEEGKCNSSRYSSCLNVLEELDGYANDFSLKSFDAGVLVLDSVLCDDSQYLPNRKEDREMLKIPSVNTSVAHVCIEETSKKALNDRCQKRVKGESPCNLESNSVSRLIKSMSECNNLGFFKNPEISAAIKTPCTTRTVGTNAMVPGGSASDSIAASEQWNIELHQIRLSENILLLLDDLSKTYLGILDSDIELGKRKYSCLAADDFTLLTISNKKLMDWMKEIGTGTSLANNDDNMVPLITLYAIKQMAWYLCYYGINATYLYIDNLHQKLQCSKFRLSFLRGLVLDANEKVKTDIIRCHPSLSVIHGILKLKFRKNCKILIVAERVFWRPLEMLLNSMEISSFNPRLFQTHKNELGTCYDIPSANTIMEAVVHSDSCLISLEHISTSFPFEKFDIIMEYGGSYGSSRLSTISPEVSGFPILHFLKMDLENFSAARALCENVDTPSRVEIRRDGDYQSGLIIGENQNLEELLNFIPTIEYNTVSPKDANCFKPMSIPQSLSCTQIDRETSQVFPSMSSFPDTIVVVNTQSIDNEMIISRRSTYQKILAMEKEGTQVVERDLHHPVDVIVNAAVCLVWYDCKNIRKKATASNDATSSLPLCIENIAANGLTALSFAFSGCILVFEGQSSFLGGVMESSDELYAAAASLGMDMQLFFSYSSEMTDEIILSCIIHASKFTRGLYPAMPESATLAESFLTTLPSLNPLSAHAILSSVGVLIEFLELPHRDRARAVQKYQISDESINLLNACFRYGEREDCKSGTTECSSSVSSAPDSDSCPTKSVSEMRKRKHIQSTLNADLPVDELFHLDASNLLAKGRETPRRMSKPNDTWLSEDPDVFNKVGRSSLSFENESFPQNSRSNINFKVTPSRMSKPCGSYMSASHVMSEERDNNVLPADDVLSCRNQGLESRKTNKFDTWNSMNSENFIQNFIGEVINIDDEHPGAEDPSATVFPGLSYLKSDMERNPPLVFPKTARKLSFDNNSLPTFPRADEIDYDTDGFISINNDIKGLGGKQHLKEQVFQNLNEEINIQENMLSEHQNYLLKEDILPKSVGSSCKYSLMENSMPRYISTPLSNAIHFAQPHQGSPWTIEFLNRVREKSKLRQKSLPRDLSGPSLGYKGNISKVTKRRSPSILEFFKYQKGSKPSKKMEQKRQKRTSQPSTSYNEKTLPSFLPEMTPIDKRARQTLSFATPGSGGQSKLVWGDTGTHALKRQF</sequence>
<evidence type="ECO:0000313" key="4">
    <source>
        <dbReference type="Proteomes" id="UP000593563"/>
    </source>
</evidence>
<evidence type="ECO:0000313" key="3">
    <source>
        <dbReference type="EMBL" id="KAF1002149.1"/>
    </source>
</evidence>
<dbReference type="GO" id="GO:0000712">
    <property type="term" value="P:resolution of meiotic recombination intermediates"/>
    <property type="evidence" value="ECO:0007669"/>
    <property type="project" value="TreeGrafter"/>
</dbReference>
<feature type="compositionally biased region" description="Low complexity" evidence="1">
    <location>
        <begin position="1216"/>
        <end position="1229"/>
    </location>
</feature>
<keyword evidence="2" id="KW-0472">Membrane</keyword>
<gene>
    <name evidence="3" type="ORF">AG4045_028431</name>
</gene>
<proteinExistence type="predicted"/>
<feature type="transmembrane region" description="Helical" evidence="2">
    <location>
        <begin position="102"/>
        <end position="120"/>
    </location>
</feature>
<organism evidence="3 4">
    <name type="scientific">Apium graveolens</name>
    <name type="common">Celery</name>
    <dbReference type="NCBI Taxonomy" id="4045"/>
    <lineage>
        <taxon>Eukaryota</taxon>
        <taxon>Viridiplantae</taxon>
        <taxon>Streptophyta</taxon>
        <taxon>Embryophyta</taxon>
        <taxon>Tracheophyta</taxon>
        <taxon>Spermatophyta</taxon>
        <taxon>Magnoliopsida</taxon>
        <taxon>eudicotyledons</taxon>
        <taxon>Gunneridae</taxon>
        <taxon>Pentapetalae</taxon>
        <taxon>asterids</taxon>
        <taxon>campanulids</taxon>
        <taxon>Apiales</taxon>
        <taxon>Apiaceae</taxon>
        <taxon>Apioideae</taxon>
        <taxon>apioid superclade</taxon>
        <taxon>Apieae</taxon>
        <taxon>Apium</taxon>
    </lineage>
</organism>
<name>A0A6L5B8W9_APIGR</name>
<feature type="region of interest" description="Disordered" evidence="1">
    <location>
        <begin position="1551"/>
        <end position="1574"/>
    </location>
</feature>
<feature type="region of interest" description="Disordered" evidence="1">
    <location>
        <begin position="1591"/>
        <end position="1622"/>
    </location>
</feature>
<dbReference type="PANTHER" id="PTHR35764">
    <property type="entry name" value="PROTEIN SHORTAGE IN CHIASMATA 1"/>
    <property type="match status" value="1"/>
</dbReference>
<evidence type="ECO:0008006" key="5">
    <source>
        <dbReference type="Google" id="ProtNLM"/>
    </source>
</evidence>
<feature type="region of interest" description="Disordered" evidence="1">
    <location>
        <begin position="1212"/>
        <end position="1235"/>
    </location>
</feature>